<gene>
    <name evidence="1" type="ORF">QFC21_007029</name>
</gene>
<accession>A0ACC2UZM4</accession>
<protein>
    <submittedName>
        <fullName evidence="1">Uncharacterized protein</fullName>
    </submittedName>
</protein>
<reference evidence="1" key="1">
    <citation type="submission" date="2023-04" db="EMBL/GenBank/DDBJ databases">
        <title>Draft Genome sequencing of Naganishia species isolated from polar environments using Oxford Nanopore Technology.</title>
        <authorList>
            <person name="Leo P."/>
            <person name="Venkateswaran K."/>
        </authorList>
    </citation>
    <scope>NUCLEOTIDE SEQUENCE</scope>
    <source>
        <strain evidence="1">MNA-CCFEE 5423</strain>
    </source>
</reference>
<dbReference type="EMBL" id="JASBWT010000044">
    <property type="protein sequence ID" value="KAJ9091916.1"/>
    <property type="molecule type" value="Genomic_DNA"/>
</dbReference>
<dbReference type="Proteomes" id="UP001227268">
    <property type="component" value="Unassembled WGS sequence"/>
</dbReference>
<name>A0ACC2UZM4_9TREE</name>
<evidence type="ECO:0000313" key="1">
    <source>
        <dbReference type="EMBL" id="KAJ9091916.1"/>
    </source>
</evidence>
<keyword evidence="2" id="KW-1185">Reference proteome</keyword>
<comment type="caution">
    <text evidence="1">The sequence shown here is derived from an EMBL/GenBank/DDBJ whole genome shotgun (WGS) entry which is preliminary data.</text>
</comment>
<sequence length="112" mass="12499">MAESGEVFEETCPSKQTPRNLTALINGVSIAVRQNFFLLSIWVKPQPEGFFESDDGINAVRQLGIAFKTDVLGYPSSHHFTSGTHGYTTEVEFQRHSKGKSKKALRKTKLKV</sequence>
<proteinExistence type="predicted"/>
<evidence type="ECO:0000313" key="2">
    <source>
        <dbReference type="Proteomes" id="UP001227268"/>
    </source>
</evidence>
<organism evidence="1 2">
    <name type="scientific">Naganishia friedmannii</name>
    <dbReference type="NCBI Taxonomy" id="89922"/>
    <lineage>
        <taxon>Eukaryota</taxon>
        <taxon>Fungi</taxon>
        <taxon>Dikarya</taxon>
        <taxon>Basidiomycota</taxon>
        <taxon>Agaricomycotina</taxon>
        <taxon>Tremellomycetes</taxon>
        <taxon>Filobasidiales</taxon>
        <taxon>Filobasidiaceae</taxon>
        <taxon>Naganishia</taxon>
    </lineage>
</organism>